<reference evidence="1" key="1">
    <citation type="journal article" date="2014" name="Front. Microbiol.">
        <title>High frequency of phylogenetically diverse reductive dehalogenase-homologous genes in deep subseafloor sedimentary metagenomes.</title>
        <authorList>
            <person name="Kawai M."/>
            <person name="Futagami T."/>
            <person name="Toyoda A."/>
            <person name="Takaki Y."/>
            <person name="Nishi S."/>
            <person name="Hori S."/>
            <person name="Arai W."/>
            <person name="Tsubouchi T."/>
            <person name="Morono Y."/>
            <person name="Uchiyama I."/>
            <person name="Ito T."/>
            <person name="Fujiyama A."/>
            <person name="Inagaki F."/>
            <person name="Takami H."/>
        </authorList>
    </citation>
    <scope>NUCLEOTIDE SEQUENCE</scope>
    <source>
        <strain evidence="1">Expedition CK06-06</strain>
    </source>
</reference>
<evidence type="ECO:0008006" key="2">
    <source>
        <dbReference type="Google" id="ProtNLM"/>
    </source>
</evidence>
<dbReference type="AlphaFoldDB" id="X0Y6U2"/>
<organism evidence="1">
    <name type="scientific">marine sediment metagenome</name>
    <dbReference type="NCBI Taxonomy" id="412755"/>
    <lineage>
        <taxon>unclassified sequences</taxon>
        <taxon>metagenomes</taxon>
        <taxon>ecological metagenomes</taxon>
    </lineage>
</organism>
<gene>
    <name evidence="1" type="ORF">S01H1_77515</name>
</gene>
<sequence>AYIVSSKAIYDYNNITENDSQSGTEEYTDGVNRIDYGLVFGGGVEFKAGPVYVFIEGRYFVGLADIAGTDPDIPEVKKEDWIKTNALVVFIGVKI</sequence>
<accession>X0Y6U2</accession>
<protein>
    <recommendedName>
        <fullName evidence="2">Outer membrane protein beta-barrel domain-containing protein</fullName>
    </recommendedName>
</protein>
<dbReference type="EMBL" id="BARS01052105">
    <property type="protein sequence ID" value="GAG51445.1"/>
    <property type="molecule type" value="Genomic_DNA"/>
</dbReference>
<comment type="caution">
    <text evidence="1">The sequence shown here is derived from an EMBL/GenBank/DDBJ whole genome shotgun (WGS) entry which is preliminary data.</text>
</comment>
<name>X0Y6U2_9ZZZZ</name>
<evidence type="ECO:0000313" key="1">
    <source>
        <dbReference type="EMBL" id="GAG51445.1"/>
    </source>
</evidence>
<proteinExistence type="predicted"/>
<feature type="non-terminal residue" evidence="1">
    <location>
        <position position="1"/>
    </location>
</feature>